<dbReference type="OrthoDB" id="10018535at2759"/>
<dbReference type="InterPro" id="IPR038281">
    <property type="entry name" value="RTP801-like_C_sf"/>
</dbReference>
<accession>A0A8J1U796</accession>
<comment type="subcellular location">
    <subcellularLocation>
        <location evidence="1">Cytoplasm</location>
    </subcellularLocation>
</comment>
<gene>
    <name evidence="4" type="ORF">OFUS_LOCUS20216</name>
</gene>
<dbReference type="AlphaFoldDB" id="A0A8J1U796"/>
<reference evidence="4" key="1">
    <citation type="submission" date="2022-03" db="EMBL/GenBank/DDBJ databases">
        <authorList>
            <person name="Martin C."/>
        </authorList>
    </citation>
    <scope>NUCLEOTIDE SEQUENCE</scope>
</reference>
<evidence type="ECO:0000256" key="1">
    <source>
        <dbReference type="ARBA" id="ARBA00004496"/>
    </source>
</evidence>
<dbReference type="GO" id="GO:0009968">
    <property type="term" value="P:negative regulation of signal transduction"/>
    <property type="evidence" value="ECO:0007669"/>
    <property type="project" value="InterPro"/>
</dbReference>
<dbReference type="EMBL" id="CAIIXF020000009">
    <property type="protein sequence ID" value="CAH1795716.1"/>
    <property type="molecule type" value="Genomic_DNA"/>
</dbReference>
<organism evidence="4 5">
    <name type="scientific">Owenia fusiformis</name>
    <name type="common">Polychaete worm</name>
    <dbReference type="NCBI Taxonomy" id="6347"/>
    <lineage>
        <taxon>Eukaryota</taxon>
        <taxon>Metazoa</taxon>
        <taxon>Spiralia</taxon>
        <taxon>Lophotrochozoa</taxon>
        <taxon>Annelida</taxon>
        <taxon>Polychaeta</taxon>
        <taxon>Sedentaria</taxon>
        <taxon>Canalipalpata</taxon>
        <taxon>Sabellida</taxon>
        <taxon>Oweniida</taxon>
        <taxon>Oweniidae</taxon>
        <taxon>Owenia</taxon>
    </lineage>
</organism>
<dbReference type="Pfam" id="PF07809">
    <property type="entry name" value="RTP801_C"/>
    <property type="match status" value="1"/>
</dbReference>
<evidence type="ECO:0000313" key="4">
    <source>
        <dbReference type="EMBL" id="CAH1795716.1"/>
    </source>
</evidence>
<sequence length="207" mass="24233">MAGLEKVLGKFRELYKRKLIAQTIEGVLENREVIETDYCKNAEDLMAMLEDERNSYGVFEHQTELKQCVELAHKLYASLHQARVNTLECEILIPSQMLRKISQDVMRMCANEPYGWRGCVLYLTLEENNLKKTELARIELDPTTVATFELSITIHEEPKFHIRKILPNFRQMRIGCSRWGTLVLSQGFTIAKHKLYIHNSKWETYSH</sequence>
<dbReference type="GO" id="GO:0032006">
    <property type="term" value="P:regulation of TOR signaling"/>
    <property type="evidence" value="ECO:0007669"/>
    <property type="project" value="TreeGrafter"/>
</dbReference>
<dbReference type="Proteomes" id="UP000749559">
    <property type="component" value="Unassembled WGS sequence"/>
</dbReference>
<comment type="caution">
    <text evidence="4">The sequence shown here is derived from an EMBL/GenBank/DDBJ whole genome shotgun (WGS) entry which is preliminary data.</text>
</comment>
<comment type="similarity">
    <text evidence="2">Belongs to the DDIT4 family.</text>
</comment>
<dbReference type="Gene3D" id="3.90.470.40">
    <property type="entry name" value="RTP801-like"/>
    <property type="match status" value="1"/>
</dbReference>
<name>A0A8J1U796_OWEFU</name>
<keyword evidence="3" id="KW-0963">Cytoplasm</keyword>
<evidence type="ECO:0000313" key="5">
    <source>
        <dbReference type="Proteomes" id="UP000749559"/>
    </source>
</evidence>
<dbReference type="PANTHER" id="PTHR12478:SF16">
    <property type="entry name" value="PROTEIN CHARYBDE-RELATED"/>
    <property type="match status" value="1"/>
</dbReference>
<dbReference type="GO" id="GO:0005737">
    <property type="term" value="C:cytoplasm"/>
    <property type="evidence" value="ECO:0007669"/>
    <property type="project" value="UniProtKB-SubCell"/>
</dbReference>
<dbReference type="InterPro" id="IPR012918">
    <property type="entry name" value="RTP801-like"/>
</dbReference>
<dbReference type="GO" id="GO:0006915">
    <property type="term" value="P:apoptotic process"/>
    <property type="evidence" value="ECO:0007669"/>
    <property type="project" value="TreeGrafter"/>
</dbReference>
<evidence type="ECO:0000256" key="2">
    <source>
        <dbReference type="ARBA" id="ARBA00010670"/>
    </source>
</evidence>
<dbReference type="PANTHER" id="PTHR12478">
    <property type="entry name" value="DNA-DAMAGE-INDUCIBLE TRANSCRIPT 4 PROTEIN DDIT4"/>
    <property type="match status" value="1"/>
</dbReference>
<evidence type="ECO:0000256" key="3">
    <source>
        <dbReference type="ARBA" id="ARBA00022490"/>
    </source>
</evidence>
<proteinExistence type="inferred from homology"/>
<protein>
    <submittedName>
        <fullName evidence="4">Uncharacterized protein</fullName>
    </submittedName>
</protein>
<keyword evidence="5" id="KW-1185">Reference proteome</keyword>